<name>A0ABQ6EYW2_9VIBR</name>
<gene>
    <name evidence="1" type="ORF">GCM10007938_15530</name>
</gene>
<comment type="caution">
    <text evidence="1">The sequence shown here is derived from an EMBL/GenBank/DDBJ whole genome shotgun (WGS) entry which is preliminary data.</text>
</comment>
<dbReference type="EMBL" id="BSPW01000025">
    <property type="protein sequence ID" value="GLT17775.1"/>
    <property type="molecule type" value="Genomic_DNA"/>
</dbReference>
<proteinExistence type="predicted"/>
<protein>
    <recommendedName>
        <fullName evidence="3">RNA-binding protein</fullName>
    </recommendedName>
</protein>
<accession>A0ABQ6EYW2</accession>
<reference evidence="2" key="1">
    <citation type="journal article" date="2019" name="Int. J. Syst. Evol. Microbiol.">
        <title>The Global Catalogue of Microorganisms (GCM) 10K type strain sequencing project: providing services to taxonomists for standard genome sequencing and annotation.</title>
        <authorList>
            <consortium name="The Broad Institute Genomics Platform"/>
            <consortium name="The Broad Institute Genome Sequencing Center for Infectious Disease"/>
            <person name="Wu L."/>
            <person name="Ma J."/>
        </authorList>
    </citation>
    <scope>NUCLEOTIDE SEQUENCE [LARGE SCALE GENOMIC DNA]</scope>
    <source>
        <strain evidence="2">NBRC 108723</strain>
    </source>
</reference>
<dbReference type="RefSeq" id="WP_284191678.1">
    <property type="nucleotide sequence ID" value="NZ_BSPW01000025.1"/>
</dbReference>
<organism evidence="1 2">
    <name type="scientific">Vibrio zhanjiangensis</name>
    <dbReference type="NCBI Taxonomy" id="1046128"/>
    <lineage>
        <taxon>Bacteria</taxon>
        <taxon>Pseudomonadati</taxon>
        <taxon>Pseudomonadota</taxon>
        <taxon>Gammaproteobacteria</taxon>
        <taxon>Vibrionales</taxon>
        <taxon>Vibrionaceae</taxon>
        <taxon>Vibrio</taxon>
    </lineage>
</organism>
<evidence type="ECO:0008006" key="3">
    <source>
        <dbReference type="Google" id="ProtNLM"/>
    </source>
</evidence>
<evidence type="ECO:0000313" key="1">
    <source>
        <dbReference type="EMBL" id="GLT17775.1"/>
    </source>
</evidence>
<evidence type="ECO:0000313" key="2">
    <source>
        <dbReference type="Proteomes" id="UP001157138"/>
    </source>
</evidence>
<keyword evidence="2" id="KW-1185">Reference proteome</keyword>
<sequence>MCESSALAWDINKAALIEVANKVRGKRDIEFDYPVELDTSGEWVTEFKIKRSL</sequence>
<dbReference type="Proteomes" id="UP001157138">
    <property type="component" value="Unassembled WGS sequence"/>
</dbReference>